<comment type="similarity">
    <text evidence="3">Belongs to the krueppel C2H2-type zinc-finger protein family.</text>
</comment>
<dbReference type="GO" id="GO:0048666">
    <property type="term" value="P:neuron development"/>
    <property type="evidence" value="ECO:0007669"/>
    <property type="project" value="UniProtKB-ARBA"/>
</dbReference>
<evidence type="ECO:0000256" key="3">
    <source>
        <dbReference type="ARBA" id="ARBA00006991"/>
    </source>
</evidence>
<dbReference type="SMART" id="SM00355">
    <property type="entry name" value="ZnF_C2H2"/>
    <property type="match status" value="2"/>
</dbReference>
<dbReference type="InterPro" id="IPR051095">
    <property type="entry name" value="Dros_DevTransReg"/>
</dbReference>
<dbReference type="AlphaFoldDB" id="A0A9P0E9Q0"/>
<dbReference type="Pfam" id="PF00651">
    <property type="entry name" value="BTB"/>
    <property type="match status" value="1"/>
</dbReference>
<dbReference type="PANTHER" id="PTHR23110">
    <property type="entry name" value="BTB DOMAIN TRANSCRIPTION FACTOR"/>
    <property type="match status" value="1"/>
</dbReference>
<dbReference type="InterPro" id="IPR013087">
    <property type="entry name" value="Znf_C2H2_type"/>
</dbReference>
<feature type="compositionally biased region" description="Polar residues" evidence="6">
    <location>
        <begin position="209"/>
        <end position="240"/>
    </location>
</feature>
<keyword evidence="5" id="KW-0862">Zinc</keyword>
<evidence type="ECO:0000259" key="8">
    <source>
        <dbReference type="PROSITE" id="PS50157"/>
    </source>
</evidence>
<dbReference type="GO" id="GO:0003006">
    <property type="term" value="P:developmental process involved in reproduction"/>
    <property type="evidence" value="ECO:0007669"/>
    <property type="project" value="UniProtKB-ARBA"/>
</dbReference>
<comment type="subcellular location">
    <subcellularLocation>
        <location evidence="2">Nucleus</location>
    </subcellularLocation>
</comment>
<dbReference type="InterPro" id="IPR000210">
    <property type="entry name" value="BTB/POZ_dom"/>
</dbReference>
<dbReference type="GO" id="GO:0048513">
    <property type="term" value="P:animal organ development"/>
    <property type="evidence" value="ECO:0007669"/>
    <property type="project" value="UniProtKB-ARBA"/>
</dbReference>
<evidence type="ECO:0000313" key="10">
    <source>
        <dbReference type="Proteomes" id="UP001152798"/>
    </source>
</evidence>
<dbReference type="Gene3D" id="3.30.160.60">
    <property type="entry name" value="Classic Zinc Finger"/>
    <property type="match status" value="2"/>
</dbReference>
<feature type="region of interest" description="Disordered" evidence="6">
    <location>
        <begin position="115"/>
        <end position="240"/>
    </location>
</feature>
<dbReference type="GO" id="GO:0008270">
    <property type="term" value="F:zinc ion binding"/>
    <property type="evidence" value="ECO:0007669"/>
    <property type="project" value="UniProtKB-KW"/>
</dbReference>
<evidence type="ECO:0000256" key="2">
    <source>
        <dbReference type="ARBA" id="ARBA00004123"/>
    </source>
</evidence>
<dbReference type="Gene3D" id="3.30.710.10">
    <property type="entry name" value="Potassium Channel Kv1.1, Chain A"/>
    <property type="match status" value="1"/>
</dbReference>
<gene>
    <name evidence="9" type="ORF">NEZAVI_LOCUS2188</name>
</gene>
<organism evidence="9 10">
    <name type="scientific">Nezara viridula</name>
    <name type="common">Southern green stink bug</name>
    <name type="synonym">Cimex viridulus</name>
    <dbReference type="NCBI Taxonomy" id="85310"/>
    <lineage>
        <taxon>Eukaryota</taxon>
        <taxon>Metazoa</taxon>
        <taxon>Ecdysozoa</taxon>
        <taxon>Arthropoda</taxon>
        <taxon>Hexapoda</taxon>
        <taxon>Insecta</taxon>
        <taxon>Pterygota</taxon>
        <taxon>Neoptera</taxon>
        <taxon>Paraneoptera</taxon>
        <taxon>Hemiptera</taxon>
        <taxon>Heteroptera</taxon>
        <taxon>Panheteroptera</taxon>
        <taxon>Pentatomomorpha</taxon>
        <taxon>Pentatomoidea</taxon>
        <taxon>Pentatomidae</taxon>
        <taxon>Pentatominae</taxon>
        <taxon>Nezara</taxon>
    </lineage>
</organism>
<dbReference type="InterPro" id="IPR011333">
    <property type="entry name" value="SKP1/BTB/POZ_sf"/>
</dbReference>
<dbReference type="FunFam" id="3.30.160.60:FF:001602">
    <property type="entry name" value="Zinc finger protein 490"/>
    <property type="match status" value="1"/>
</dbReference>
<accession>A0A9P0E9Q0</accession>
<dbReference type="OrthoDB" id="2311693at2759"/>
<keyword evidence="4" id="KW-0539">Nucleus</keyword>
<dbReference type="Proteomes" id="UP001152798">
    <property type="component" value="Chromosome 1"/>
</dbReference>
<dbReference type="GO" id="GO:0005634">
    <property type="term" value="C:nucleus"/>
    <property type="evidence" value="ECO:0007669"/>
    <property type="project" value="UniProtKB-SubCell"/>
</dbReference>
<keyword evidence="5" id="KW-0479">Metal-binding</keyword>
<name>A0A9P0E9Q0_NEZVI</name>
<evidence type="ECO:0000259" key="7">
    <source>
        <dbReference type="PROSITE" id="PS50097"/>
    </source>
</evidence>
<evidence type="ECO:0000256" key="5">
    <source>
        <dbReference type="PROSITE-ProRule" id="PRU00042"/>
    </source>
</evidence>
<dbReference type="GO" id="GO:0006357">
    <property type="term" value="P:regulation of transcription by RNA polymerase II"/>
    <property type="evidence" value="ECO:0007669"/>
    <property type="project" value="TreeGrafter"/>
</dbReference>
<dbReference type="InterPro" id="IPR036236">
    <property type="entry name" value="Znf_C2H2_sf"/>
</dbReference>
<protein>
    <submittedName>
        <fullName evidence="9">Uncharacterized protein</fullName>
    </submittedName>
</protein>
<dbReference type="SMART" id="SM00225">
    <property type="entry name" value="BTB"/>
    <property type="match status" value="1"/>
</dbReference>
<dbReference type="SUPFAM" id="SSF57667">
    <property type="entry name" value="beta-beta-alpha zinc fingers"/>
    <property type="match status" value="1"/>
</dbReference>
<reference evidence="9" key="1">
    <citation type="submission" date="2022-01" db="EMBL/GenBank/DDBJ databases">
        <authorList>
            <person name="King R."/>
        </authorList>
    </citation>
    <scope>NUCLEOTIDE SEQUENCE</scope>
</reference>
<sequence>MGTNQQFSLRWNNYLHHITEAFDTLREDENLVDVTLCCEGRKIKAHKMLLSACSSYFREIFKENPCHHPIIVFHNVKYEDLWALVSFMYKGEVNVEQEGLSSFLNTAELLEVQGLTGGPSRTDETDDENSQDIKTNRKQNSPKSFARPESPVLKRRKLPTEDNLKKDHKTPLALVKTEPDFYGGDSHDESEDQKPQSLSLSQKLDKNYDNNYSDENMDGSSEIGSAGGSNNDMTNMQDSLQAPSPVLHTCAECGKTFRHSGSLSMHKRLHIGDTYCSFCGRVFSRKYYLKLHMKMHHFQGLAASVPSEIIPPKTNLINK</sequence>
<evidence type="ECO:0000256" key="4">
    <source>
        <dbReference type="ARBA" id="ARBA00023242"/>
    </source>
</evidence>
<keyword evidence="5" id="KW-0863">Zinc-finger</keyword>
<feature type="domain" description="C2H2-type" evidence="8">
    <location>
        <begin position="274"/>
        <end position="296"/>
    </location>
</feature>
<evidence type="ECO:0000313" key="9">
    <source>
        <dbReference type="EMBL" id="CAH1391107.1"/>
    </source>
</evidence>
<dbReference type="EMBL" id="OV725077">
    <property type="protein sequence ID" value="CAH1391107.1"/>
    <property type="molecule type" value="Genomic_DNA"/>
</dbReference>
<dbReference type="PANTHER" id="PTHR23110:SF106">
    <property type="entry name" value="FI01104P"/>
    <property type="match status" value="1"/>
</dbReference>
<feature type="domain" description="BTB" evidence="7">
    <location>
        <begin position="32"/>
        <end position="97"/>
    </location>
</feature>
<feature type="domain" description="C2H2-type" evidence="8">
    <location>
        <begin position="248"/>
        <end position="275"/>
    </location>
</feature>
<keyword evidence="10" id="KW-1185">Reference proteome</keyword>
<dbReference type="CDD" id="cd18315">
    <property type="entry name" value="BTB_POZ_BAB-like"/>
    <property type="match status" value="1"/>
</dbReference>
<comment type="function">
    <text evidence="1">May be involved in transcriptional regulation.</text>
</comment>
<evidence type="ECO:0000256" key="1">
    <source>
        <dbReference type="ARBA" id="ARBA00003767"/>
    </source>
</evidence>
<dbReference type="PROSITE" id="PS00028">
    <property type="entry name" value="ZINC_FINGER_C2H2_1"/>
    <property type="match status" value="1"/>
</dbReference>
<dbReference type="PROSITE" id="PS50097">
    <property type="entry name" value="BTB"/>
    <property type="match status" value="1"/>
</dbReference>
<dbReference type="SUPFAM" id="SSF54695">
    <property type="entry name" value="POZ domain"/>
    <property type="match status" value="1"/>
</dbReference>
<dbReference type="PROSITE" id="PS50157">
    <property type="entry name" value="ZINC_FINGER_C2H2_2"/>
    <property type="match status" value="2"/>
</dbReference>
<dbReference type="Pfam" id="PF00096">
    <property type="entry name" value="zf-C2H2"/>
    <property type="match status" value="2"/>
</dbReference>
<evidence type="ECO:0000256" key="6">
    <source>
        <dbReference type="SAM" id="MobiDB-lite"/>
    </source>
</evidence>
<proteinExistence type="inferred from homology"/>